<evidence type="ECO:0000259" key="15">
    <source>
        <dbReference type="PROSITE" id="PS50011"/>
    </source>
</evidence>
<evidence type="ECO:0000256" key="5">
    <source>
        <dbReference type="ARBA" id="ARBA00022692"/>
    </source>
</evidence>
<dbReference type="EMBL" id="OZ020097">
    <property type="protein sequence ID" value="CAK9269195.1"/>
    <property type="molecule type" value="Genomic_DNA"/>
</dbReference>
<dbReference type="PROSITE" id="PS00108">
    <property type="entry name" value="PROTEIN_KINASE_ST"/>
    <property type="match status" value="1"/>
</dbReference>
<dbReference type="Gene3D" id="1.10.510.10">
    <property type="entry name" value="Transferase(Phosphotransferase) domain 1"/>
    <property type="match status" value="1"/>
</dbReference>
<keyword evidence="7 13" id="KW-0547">Nucleotide-binding</keyword>
<accession>A0ABP0WQR7</accession>
<keyword evidence="9 13" id="KW-0067">ATP-binding</keyword>
<keyword evidence="8" id="KW-0418">Kinase</keyword>
<name>A0ABP0WQR7_9BRYO</name>
<comment type="similarity">
    <text evidence="2">Belongs to the protein kinase superfamily. Ser/Thr protein kinase family.</text>
</comment>
<gene>
    <name evidence="16" type="ORF">CSSPJE1EN1_LOCUS14673</name>
</gene>
<dbReference type="Pfam" id="PF13855">
    <property type="entry name" value="LRR_8"/>
    <property type="match status" value="1"/>
</dbReference>
<dbReference type="InterPro" id="IPR050647">
    <property type="entry name" value="Plant_LRR-RLKs"/>
</dbReference>
<dbReference type="PROSITE" id="PS50011">
    <property type="entry name" value="PROTEIN_KINASE_DOM"/>
    <property type="match status" value="1"/>
</dbReference>
<keyword evidence="4" id="KW-0808">Transferase</keyword>
<dbReference type="InterPro" id="IPR017441">
    <property type="entry name" value="Protein_kinase_ATP_BS"/>
</dbReference>
<dbReference type="Gene3D" id="3.80.10.10">
    <property type="entry name" value="Ribonuclease Inhibitor"/>
    <property type="match status" value="1"/>
</dbReference>
<evidence type="ECO:0000256" key="9">
    <source>
        <dbReference type="ARBA" id="ARBA00022840"/>
    </source>
</evidence>
<keyword evidence="3" id="KW-0433">Leucine-rich repeat</keyword>
<evidence type="ECO:0000256" key="11">
    <source>
        <dbReference type="ARBA" id="ARBA00023136"/>
    </source>
</evidence>
<dbReference type="InterPro" id="IPR000719">
    <property type="entry name" value="Prot_kinase_dom"/>
</dbReference>
<evidence type="ECO:0000256" key="3">
    <source>
        <dbReference type="ARBA" id="ARBA00022614"/>
    </source>
</evidence>
<dbReference type="InterPro" id="IPR032675">
    <property type="entry name" value="LRR_dom_sf"/>
</dbReference>
<dbReference type="InterPro" id="IPR011009">
    <property type="entry name" value="Kinase-like_dom_sf"/>
</dbReference>
<keyword evidence="11 14" id="KW-0472">Membrane</keyword>
<dbReference type="Gene3D" id="3.30.200.20">
    <property type="entry name" value="Phosphorylase Kinase, domain 1"/>
    <property type="match status" value="1"/>
</dbReference>
<comment type="subcellular location">
    <subcellularLocation>
        <location evidence="1">Membrane</location>
    </subcellularLocation>
</comment>
<dbReference type="PANTHER" id="PTHR48056:SF77">
    <property type="entry name" value="PROTEIN KINASE DOMAIN-CONTAINING PROTEIN"/>
    <property type="match status" value="1"/>
</dbReference>
<dbReference type="InterPro" id="IPR008271">
    <property type="entry name" value="Ser/Thr_kinase_AS"/>
</dbReference>
<evidence type="ECO:0000313" key="17">
    <source>
        <dbReference type="Proteomes" id="UP001497444"/>
    </source>
</evidence>
<keyword evidence="10 14" id="KW-1133">Transmembrane helix</keyword>
<evidence type="ECO:0000256" key="7">
    <source>
        <dbReference type="ARBA" id="ARBA00022741"/>
    </source>
</evidence>
<keyword evidence="5 14" id="KW-0812">Transmembrane</keyword>
<dbReference type="Proteomes" id="UP001497444">
    <property type="component" value="Chromosome 2"/>
</dbReference>
<proteinExistence type="inferred from homology"/>
<reference evidence="16 17" key="1">
    <citation type="submission" date="2024-02" db="EMBL/GenBank/DDBJ databases">
        <authorList>
            <consortium name="ELIXIR-Norway"/>
            <consortium name="Elixir Norway"/>
        </authorList>
    </citation>
    <scope>NUCLEOTIDE SEQUENCE [LARGE SCALE GENOMIC DNA]</scope>
</reference>
<evidence type="ECO:0000256" key="6">
    <source>
        <dbReference type="ARBA" id="ARBA00022737"/>
    </source>
</evidence>
<feature type="domain" description="Protein kinase" evidence="15">
    <location>
        <begin position="350"/>
        <end position="630"/>
    </location>
</feature>
<organism evidence="16 17">
    <name type="scientific">Sphagnum jensenii</name>
    <dbReference type="NCBI Taxonomy" id="128206"/>
    <lineage>
        <taxon>Eukaryota</taxon>
        <taxon>Viridiplantae</taxon>
        <taxon>Streptophyta</taxon>
        <taxon>Embryophyta</taxon>
        <taxon>Bryophyta</taxon>
        <taxon>Sphagnophytina</taxon>
        <taxon>Sphagnopsida</taxon>
        <taxon>Sphagnales</taxon>
        <taxon>Sphagnaceae</taxon>
        <taxon>Sphagnum</taxon>
    </lineage>
</organism>
<keyword evidence="6" id="KW-0677">Repeat</keyword>
<dbReference type="PANTHER" id="PTHR48056">
    <property type="entry name" value="LRR RECEPTOR-LIKE SERINE/THREONINE-PROTEIN KINASE-RELATED"/>
    <property type="match status" value="1"/>
</dbReference>
<feature type="binding site" evidence="13">
    <location>
        <position position="379"/>
    </location>
    <ligand>
        <name>ATP</name>
        <dbReference type="ChEBI" id="CHEBI:30616"/>
    </ligand>
</feature>
<evidence type="ECO:0000256" key="14">
    <source>
        <dbReference type="SAM" id="Phobius"/>
    </source>
</evidence>
<feature type="transmembrane region" description="Helical" evidence="14">
    <location>
        <begin position="33"/>
        <end position="55"/>
    </location>
</feature>
<evidence type="ECO:0000256" key="1">
    <source>
        <dbReference type="ARBA" id="ARBA00004370"/>
    </source>
</evidence>
<evidence type="ECO:0000313" key="16">
    <source>
        <dbReference type="EMBL" id="CAK9269195.1"/>
    </source>
</evidence>
<evidence type="ECO:0000256" key="8">
    <source>
        <dbReference type="ARBA" id="ARBA00022777"/>
    </source>
</evidence>
<feature type="transmembrane region" description="Helical" evidence="14">
    <location>
        <begin position="282"/>
        <end position="305"/>
    </location>
</feature>
<dbReference type="InterPro" id="IPR001611">
    <property type="entry name" value="Leu-rich_rpt"/>
</dbReference>
<dbReference type="Pfam" id="PF08263">
    <property type="entry name" value="LRRNT_2"/>
    <property type="match status" value="1"/>
</dbReference>
<evidence type="ECO:0000256" key="2">
    <source>
        <dbReference type="ARBA" id="ARBA00008684"/>
    </source>
</evidence>
<evidence type="ECO:0000256" key="13">
    <source>
        <dbReference type="PROSITE-ProRule" id="PRU10141"/>
    </source>
</evidence>
<sequence length="649" mass="71144">MAFFNNSRAYREPGQSLVPGNKTGSYLMIMMRIFFAASSCGPTFVLVAALSLLFVQAPRCSYALTPDGEALLSFKRGIQNAHGALTSWNESDSDPCGWSGIQCNPINRRVYTLNLPYRSLRGFLSPEIGKLDQLRRIGLHRNALFGPIPIELGNCTSLKALYLRGNYFTGNIPDELGHLRHLKTLDVSNNGLTGSIPQSLGFLPNLSFLNVSLNFLSGVIPASGRLSNFTSSSFANNPGLCGPQIHVACHLVPKTTTPENATAPVSVPDLPALAATKYSTGILISTMSTVGGAIFLAVVCFLGWFPYKKAYKDPENIAQVIQTEGCSKLVMFHGDLPYASSEILKRIEDLTDEDIIGSGGYGTVYRLVMDDGCMFAVKKIDKQGASSECLFERELEILGSFKHRNLVNLRGYCCAPAANLLLYDYLPGGSLDHNLHERESHEELLSWADRMKIATGAARGLAYLHHDCCPRIIHRDIKSSNILLDARLEPYVSDFGLAKLLDDDDSHVTTIVAGTFGYLAPEYMQSGRATEKGDVYSYGVMLLELISGKRPTDPSLMNQGMNLVGWATSCIRQNRHLELVDRRCSEGIPHEHLEAVLHIAARCIAPMPDERPTMDQVVQMLQLDTLSPCLSELSIFHGSPLSDPDCCGR</sequence>
<evidence type="ECO:0000256" key="12">
    <source>
        <dbReference type="ARBA" id="ARBA00023180"/>
    </source>
</evidence>
<dbReference type="PROSITE" id="PS00107">
    <property type="entry name" value="PROTEIN_KINASE_ATP"/>
    <property type="match status" value="1"/>
</dbReference>
<evidence type="ECO:0000256" key="10">
    <source>
        <dbReference type="ARBA" id="ARBA00022989"/>
    </source>
</evidence>
<keyword evidence="12" id="KW-0325">Glycoprotein</keyword>
<keyword evidence="17" id="KW-1185">Reference proteome</keyword>
<dbReference type="SUPFAM" id="SSF56112">
    <property type="entry name" value="Protein kinase-like (PK-like)"/>
    <property type="match status" value="1"/>
</dbReference>
<dbReference type="Pfam" id="PF00069">
    <property type="entry name" value="Pkinase"/>
    <property type="match status" value="1"/>
</dbReference>
<protein>
    <recommendedName>
        <fullName evidence="15">Protein kinase domain-containing protein</fullName>
    </recommendedName>
</protein>
<dbReference type="SMART" id="SM00220">
    <property type="entry name" value="S_TKc"/>
    <property type="match status" value="1"/>
</dbReference>
<evidence type="ECO:0000256" key="4">
    <source>
        <dbReference type="ARBA" id="ARBA00022679"/>
    </source>
</evidence>
<dbReference type="InterPro" id="IPR013210">
    <property type="entry name" value="LRR_N_plant-typ"/>
</dbReference>
<dbReference type="SUPFAM" id="SSF52058">
    <property type="entry name" value="L domain-like"/>
    <property type="match status" value="1"/>
</dbReference>